<feature type="transmembrane region" description="Helical" evidence="13">
    <location>
        <begin position="1011"/>
        <end position="1038"/>
    </location>
</feature>
<dbReference type="SUPFAM" id="SSF69179">
    <property type="entry name" value="Integrin domains"/>
    <property type="match status" value="3"/>
</dbReference>
<evidence type="ECO:0000256" key="2">
    <source>
        <dbReference type="ARBA" id="ARBA00008054"/>
    </source>
</evidence>
<dbReference type="GO" id="GO:0098609">
    <property type="term" value="P:cell-cell adhesion"/>
    <property type="evidence" value="ECO:0000318"/>
    <property type="project" value="GO_Central"/>
</dbReference>
<evidence type="ECO:0000256" key="8">
    <source>
        <dbReference type="ARBA" id="ARBA00023037"/>
    </source>
</evidence>
<feature type="repeat" description="FG-GAP" evidence="12">
    <location>
        <begin position="360"/>
        <end position="417"/>
    </location>
</feature>
<dbReference type="GO" id="GO:0003366">
    <property type="term" value="P:cell-matrix adhesion involved in ameboidal cell migration"/>
    <property type="evidence" value="ECO:0007669"/>
    <property type="project" value="Ensembl"/>
</dbReference>
<evidence type="ECO:0000256" key="11">
    <source>
        <dbReference type="ARBA" id="ARBA00023180"/>
    </source>
</evidence>
<accession>A0A803TSB5</accession>
<feature type="domain" description="Integrin alpha third immunoglobulin-like" evidence="16">
    <location>
        <begin position="785"/>
        <end position="960"/>
    </location>
</feature>
<dbReference type="FunCoup" id="A0A803TSB5">
    <property type="interactions" value="118"/>
</dbReference>
<feature type="transmembrane region" description="Helical" evidence="13">
    <location>
        <begin position="983"/>
        <end position="1005"/>
    </location>
</feature>
<sequence length="1061" mass="117375">MRAPWQQQKQQAAKEAPFLSPPGLARLLLSLSCCSTAAQAYNLDTLSPLVFQGDNGTLFGYSVLLHSVGRSPWLVVGAPKANWSTNTSVVSPGAIYRCQIGKNPERSCEALQVGDPEGQKCGKTCLEERDNQWLGVSLSRQPGEDGSIVACGHRWKNVFYISEHKLPNGVCYVIPANFRTLLSQRICPCYKDYVRRYGEKYGSCQAGIATFYTKDLIIMGAPGSDYWTGSIFVYNKTANIYISYVDDSQVKSGSYLGYAVGAGHFLSPSSTEVIGGAPQQEQTGKAYIFKIQPRRLSILTELKGKKLGSYFGSTVCAVDLNGDGFSDLLVGAPTYSKVREEGRAYVYINSGSGAKMTELETALVGSDLYAARFGESIANLGDIDNDGFEDVAIGAPQENDLEGAIYIYNGRKNGISPVFSQRIRGHQISNSLRMFGQSISGKIDVDSNGYSDVAVGAFLSDSAVLLRTRTVVIVEASLKHPDSVNRTKLDCVLNGQPAVCVNLNLCFNYSGRTVPGYIVLLYNLSLDGGRRPDTAARFYFSSNGTSETTSGSIKIYNSNNNTCTILQAFMRKDVRDILAPIHVEATYRLGNHVLKGESTDELSPLQPVLQQRKDDDIIHSKFVFARFCSQENCSANLQVSGKLAFPRPHEKKSYLSVGNMKTLMLNVTLYNSGDDAYQATLHIQLPKGLYFTKILDQEETQINCEVSEKEDHAVRLDCSVGYLYVDHLSKMDFTFVLDASSLSRAGDDLTISINTTCENEVSSNLLLDNSLTLILPQKHEVELNAHGSVTPTSFVYGPSEENPPVTCMKEMFNFTFHVSNPGLSLAPAVDLMIQIPNSFVPSDVKLFNILDVKTTVGQCIYQNHTRDCTLPEKSENMLQEFIMFLTKLDKRLLYCMKNDPFCLQILCNFGDMESGKEATVQIHLEATPSLLEMGEASTLIFEIKGKVSADQSPKVIELYKSRQTAYVILEGLHNQKTKKSVTLLFIGMGSIVGILLLLVLAFLLWKVYTLFSIFLFCFLPLLYPIKAEATLVFVFHFFSKTNNILQMYSSREFLHLWVSTM</sequence>
<dbReference type="Pfam" id="PF20805">
    <property type="entry name" value="Integrin_A_Ig_2"/>
    <property type="match status" value="1"/>
</dbReference>
<keyword evidence="7 13" id="KW-1133">Transmembrane helix</keyword>
<dbReference type="InterPro" id="IPR013649">
    <property type="entry name" value="Integrin_alpha_Ig-like_1"/>
</dbReference>
<keyword evidence="9 13" id="KW-0472">Membrane</keyword>
<reference evidence="17" key="3">
    <citation type="submission" date="2025-09" db="UniProtKB">
        <authorList>
            <consortium name="Ensembl"/>
        </authorList>
    </citation>
    <scope>IDENTIFICATION</scope>
</reference>
<dbReference type="GO" id="GO:0034669">
    <property type="term" value="C:integrin alpha4-beta7 complex"/>
    <property type="evidence" value="ECO:0000318"/>
    <property type="project" value="GO_Central"/>
</dbReference>
<dbReference type="Pfam" id="PF08441">
    <property type="entry name" value="Integrin_A_Ig_1"/>
    <property type="match status" value="1"/>
</dbReference>
<feature type="repeat" description="FG-GAP" evidence="12">
    <location>
        <begin position="297"/>
        <end position="356"/>
    </location>
</feature>
<keyword evidence="6 13" id="KW-0130">Cell adhesion</keyword>
<dbReference type="PRINTS" id="PR01185">
    <property type="entry name" value="INTEGRINA"/>
</dbReference>
<dbReference type="GO" id="GO:0045906">
    <property type="term" value="P:negative regulation of vasoconstriction"/>
    <property type="evidence" value="ECO:0007669"/>
    <property type="project" value="Ensembl"/>
</dbReference>
<dbReference type="PANTHER" id="PTHR23220:SF78">
    <property type="entry name" value="INTEGRIN ALPHA-4"/>
    <property type="match status" value="1"/>
</dbReference>
<organism evidence="17 18">
    <name type="scientific">Anolis carolinensis</name>
    <name type="common">Green anole</name>
    <name type="synonym">American chameleon</name>
    <dbReference type="NCBI Taxonomy" id="28377"/>
    <lineage>
        <taxon>Eukaryota</taxon>
        <taxon>Metazoa</taxon>
        <taxon>Chordata</taxon>
        <taxon>Craniata</taxon>
        <taxon>Vertebrata</taxon>
        <taxon>Euteleostomi</taxon>
        <taxon>Lepidosauria</taxon>
        <taxon>Squamata</taxon>
        <taxon>Bifurcata</taxon>
        <taxon>Unidentata</taxon>
        <taxon>Episquamata</taxon>
        <taxon>Toxicofera</taxon>
        <taxon>Iguania</taxon>
        <taxon>Dactyloidae</taxon>
        <taxon>Anolis</taxon>
    </lineage>
</organism>
<proteinExistence type="inferred from homology"/>
<reference evidence="17" key="2">
    <citation type="submission" date="2025-08" db="UniProtKB">
        <authorList>
            <consortium name="Ensembl"/>
        </authorList>
    </citation>
    <scope>IDENTIFICATION</scope>
</reference>
<feature type="domain" description="Integrin alpha first immunoglubulin-like" evidence="14">
    <location>
        <begin position="468"/>
        <end position="624"/>
    </location>
</feature>
<dbReference type="GO" id="GO:0007229">
    <property type="term" value="P:integrin-mediated signaling pathway"/>
    <property type="evidence" value="ECO:0000318"/>
    <property type="project" value="GO_Central"/>
</dbReference>
<dbReference type="AlphaFoldDB" id="A0A803TSB5"/>
<dbReference type="Gene3D" id="2.130.10.130">
    <property type="entry name" value="Integrin alpha, N-terminal"/>
    <property type="match status" value="1"/>
</dbReference>
<dbReference type="GO" id="GO:0009986">
    <property type="term" value="C:cell surface"/>
    <property type="evidence" value="ECO:0000318"/>
    <property type="project" value="GO_Central"/>
</dbReference>
<keyword evidence="11" id="KW-0325">Glycoprotein</keyword>
<evidence type="ECO:0000259" key="14">
    <source>
        <dbReference type="Pfam" id="PF08441"/>
    </source>
</evidence>
<keyword evidence="4" id="KW-0732">Signal</keyword>
<dbReference type="Proteomes" id="UP000001646">
    <property type="component" value="Unplaced"/>
</dbReference>
<dbReference type="GO" id="GO:0050901">
    <property type="term" value="P:leukocyte tethering or rolling"/>
    <property type="evidence" value="ECO:0007669"/>
    <property type="project" value="Ensembl"/>
</dbReference>
<dbReference type="Gene3D" id="2.60.40.1530">
    <property type="entry name" value="ntegrin, alpha v. Chain A, domain 4"/>
    <property type="match status" value="1"/>
</dbReference>
<dbReference type="GO" id="GO:0034446">
    <property type="term" value="P:substrate adhesion-dependent cell spreading"/>
    <property type="evidence" value="ECO:0007669"/>
    <property type="project" value="Ensembl"/>
</dbReference>
<protein>
    <submittedName>
        <fullName evidence="17">Integrin subunit alpha 4</fullName>
    </submittedName>
</protein>
<feature type="domain" description="Integrin alpha second immunoglobulin-like" evidence="15">
    <location>
        <begin position="628"/>
        <end position="763"/>
    </location>
</feature>
<evidence type="ECO:0000259" key="15">
    <source>
        <dbReference type="Pfam" id="PF20805"/>
    </source>
</evidence>
<dbReference type="Bgee" id="ENSACAG00000008954">
    <property type="expression patterns" value="Expressed in adrenal gland and 10 other cell types or tissues"/>
</dbReference>
<dbReference type="Pfam" id="PF01839">
    <property type="entry name" value="FG-GAP"/>
    <property type="match status" value="2"/>
</dbReference>
<dbReference type="InterPro" id="IPR032695">
    <property type="entry name" value="Integrin_dom_sf"/>
</dbReference>
<dbReference type="GO" id="GO:0033631">
    <property type="term" value="P:cell-cell adhesion mediated by integrin"/>
    <property type="evidence" value="ECO:0007669"/>
    <property type="project" value="Ensembl"/>
</dbReference>
<name>A0A803TSB5_ANOCA</name>
<keyword evidence="8 13" id="KW-0401">Integrin</keyword>
<keyword evidence="3 13" id="KW-0812">Transmembrane</keyword>
<dbReference type="GO" id="GO:0034668">
    <property type="term" value="C:integrin alpha4-beta1 complex"/>
    <property type="evidence" value="ECO:0000318"/>
    <property type="project" value="GO_Central"/>
</dbReference>
<comment type="similarity">
    <text evidence="2 13">Belongs to the integrin alpha chain family.</text>
</comment>
<evidence type="ECO:0000313" key="17">
    <source>
        <dbReference type="Ensembl" id="ENSACAP00000038105.1"/>
    </source>
</evidence>
<dbReference type="GO" id="GO:0019960">
    <property type="term" value="F:C-X3-C chemokine binding"/>
    <property type="evidence" value="ECO:0007669"/>
    <property type="project" value="Ensembl"/>
</dbReference>
<dbReference type="InterPro" id="IPR000413">
    <property type="entry name" value="Integrin_alpha"/>
</dbReference>
<dbReference type="Gene3D" id="2.60.40.1460">
    <property type="entry name" value="Integrin domains. Chain A, domain 2"/>
    <property type="match status" value="1"/>
</dbReference>
<evidence type="ECO:0000256" key="12">
    <source>
        <dbReference type="PROSITE-ProRule" id="PRU00803"/>
    </source>
</evidence>
<keyword evidence="18" id="KW-1185">Reference proteome</keyword>
<evidence type="ECO:0000256" key="3">
    <source>
        <dbReference type="ARBA" id="ARBA00022692"/>
    </source>
</evidence>
<dbReference type="InterPro" id="IPR028994">
    <property type="entry name" value="Integrin_alpha_N"/>
</dbReference>
<dbReference type="InterPro" id="IPR048286">
    <property type="entry name" value="Integrin_alpha_Ig-like_3"/>
</dbReference>
<evidence type="ECO:0000256" key="1">
    <source>
        <dbReference type="ARBA" id="ARBA00004479"/>
    </source>
</evidence>
<comment type="subcellular location">
    <subcellularLocation>
        <location evidence="1 13">Membrane</location>
        <topology evidence="1 13">Single-pass type I membrane protein</topology>
    </subcellularLocation>
</comment>
<evidence type="ECO:0000256" key="6">
    <source>
        <dbReference type="ARBA" id="ARBA00022889"/>
    </source>
</evidence>
<dbReference type="SMART" id="SM00191">
    <property type="entry name" value="Int_alpha"/>
    <property type="match status" value="5"/>
</dbReference>
<evidence type="ECO:0000256" key="4">
    <source>
        <dbReference type="ARBA" id="ARBA00022729"/>
    </source>
</evidence>
<reference evidence="17" key="1">
    <citation type="submission" date="2009-12" db="EMBL/GenBank/DDBJ databases">
        <title>The Genome Sequence of Anolis carolinensis (Green Anole Lizard).</title>
        <authorList>
            <consortium name="The Genome Sequencing Platform"/>
            <person name="Di Palma F."/>
            <person name="Alfoldi J."/>
            <person name="Heiman D."/>
            <person name="Young S."/>
            <person name="Grabherr M."/>
            <person name="Johnson J."/>
            <person name="Lander E.S."/>
            <person name="Lindblad-Toh K."/>
        </authorList>
    </citation>
    <scope>NUCLEOTIDE SEQUENCE [LARGE SCALE GENOMIC DNA]</scope>
    <source>
        <strain evidence="17">JBL SC #1</strain>
    </source>
</reference>
<dbReference type="SUPFAM" id="SSF69318">
    <property type="entry name" value="Integrin alpha N-terminal domain"/>
    <property type="match status" value="1"/>
</dbReference>
<dbReference type="Pfam" id="PF20806">
    <property type="entry name" value="Integrin_A_Ig_3"/>
    <property type="match status" value="1"/>
</dbReference>
<dbReference type="GO" id="GO:1904646">
    <property type="term" value="P:cellular response to amyloid-beta"/>
    <property type="evidence" value="ECO:0007669"/>
    <property type="project" value="Ensembl"/>
</dbReference>
<evidence type="ECO:0000256" key="10">
    <source>
        <dbReference type="ARBA" id="ARBA00023170"/>
    </source>
</evidence>
<dbReference type="GO" id="GO:0034113">
    <property type="term" value="P:heterotypic cell-cell adhesion"/>
    <property type="evidence" value="ECO:0007669"/>
    <property type="project" value="Ensembl"/>
</dbReference>
<dbReference type="PROSITE" id="PS51470">
    <property type="entry name" value="FG_GAP"/>
    <property type="match status" value="4"/>
</dbReference>
<dbReference type="GO" id="GO:0035987">
    <property type="term" value="P:endodermal cell differentiation"/>
    <property type="evidence" value="ECO:0007669"/>
    <property type="project" value="Ensembl"/>
</dbReference>
<feature type="repeat" description="FG-GAP" evidence="12">
    <location>
        <begin position="421"/>
        <end position="483"/>
    </location>
</feature>
<gene>
    <name evidence="17" type="primary">ITGA4</name>
</gene>
<keyword evidence="5" id="KW-0677">Repeat</keyword>
<dbReference type="PANTHER" id="PTHR23220">
    <property type="entry name" value="INTEGRIN ALPHA"/>
    <property type="match status" value="1"/>
</dbReference>
<dbReference type="GO" id="GO:1905564">
    <property type="term" value="P:positive regulation of vascular endothelial cell proliferation"/>
    <property type="evidence" value="ECO:0007669"/>
    <property type="project" value="Ensembl"/>
</dbReference>
<dbReference type="InterPro" id="IPR048285">
    <property type="entry name" value="Integrin_alpha_Ig-like_2"/>
</dbReference>
<dbReference type="GO" id="GO:0038023">
    <property type="term" value="F:signaling receptor activity"/>
    <property type="evidence" value="ECO:0000318"/>
    <property type="project" value="GO_Central"/>
</dbReference>
<comment type="caution">
    <text evidence="13">Lacks conserved residue(s) required for the propagation of feature annotation.</text>
</comment>
<dbReference type="Gene3D" id="2.60.40.1510">
    <property type="entry name" value="ntegrin, alpha v. Chain A, domain 3"/>
    <property type="match status" value="1"/>
</dbReference>
<evidence type="ECO:0000259" key="16">
    <source>
        <dbReference type="Pfam" id="PF20806"/>
    </source>
</evidence>
<dbReference type="Ensembl" id="ENSACAT00000045961.1">
    <property type="protein sequence ID" value="ENSACAP00000038105.1"/>
    <property type="gene ID" value="ENSACAG00000008954.4"/>
</dbReference>
<dbReference type="InterPro" id="IPR013519">
    <property type="entry name" value="Int_alpha_beta-p"/>
</dbReference>
<dbReference type="InterPro" id="IPR013517">
    <property type="entry name" value="FG-GAP"/>
</dbReference>
<evidence type="ECO:0000256" key="13">
    <source>
        <dbReference type="RuleBase" id="RU003762"/>
    </source>
</evidence>
<evidence type="ECO:0000313" key="18">
    <source>
        <dbReference type="Proteomes" id="UP000001646"/>
    </source>
</evidence>
<dbReference type="GeneTree" id="ENSGT00940000158443"/>
<evidence type="ECO:0000256" key="5">
    <source>
        <dbReference type="ARBA" id="ARBA00022737"/>
    </source>
</evidence>
<evidence type="ECO:0000256" key="7">
    <source>
        <dbReference type="ARBA" id="ARBA00022989"/>
    </source>
</evidence>
<dbReference type="GO" id="GO:0043113">
    <property type="term" value="P:receptor clustering"/>
    <property type="evidence" value="ECO:0007669"/>
    <property type="project" value="Ensembl"/>
</dbReference>
<keyword evidence="10 13" id="KW-0675">Receptor</keyword>
<evidence type="ECO:0000256" key="9">
    <source>
        <dbReference type="ARBA" id="ARBA00023136"/>
    </source>
</evidence>
<dbReference type="GO" id="GO:2000353">
    <property type="term" value="P:positive regulation of endothelial cell apoptotic process"/>
    <property type="evidence" value="ECO:0007669"/>
    <property type="project" value="Ensembl"/>
</dbReference>
<dbReference type="InParanoid" id="A0A803TSB5"/>
<dbReference type="GO" id="GO:0050839">
    <property type="term" value="F:cell adhesion molecule binding"/>
    <property type="evidence" value="ECO:0007669"/>
    <property type="project" value="Ensembl"/>
</dbReference>
<feature type="repeat" description="FG-GAP" evidence="12">
    <location>
        <begin position="42"/>
        <end position="107"/>
    </location>
</feature>